<sequence length="197" mass="21694">MSDVAPSFFPTPHEIASGVRWVREHPVVATAAAAAATAVSVITFLRARSAFDDDSEDCLVAQQQLDELPPPRQRFSTWNGHYPRRPTPPDELHVDALPPVKSRSVEDFSSHKFEKEAEEIYSNTDSDTSASSRLSRPDATGSLCELGDLDSDDSPRGVNLAPTCLVRDVPQGEEDDDSVSPQWGWYVSTTPPDEYYS</sequence>
<comment type="caution">
    <text evidence="2">The sequence shown here is derived from an EMBL/GenBank/DDBJ whole genome shotgun (WGS) entry which is preliminary data.</text>
</comment>
<feature type="compositionally biased region" description="Polar residues" evidence="1">
    <location>
        <begin position="121"/>
        <end position="134"/>
    </location>
</feature>
<evidence type="ECO:0000256" key="1">
    <source>
        <dbReference type="SAM" id="MobiDB-lite"/>
    </source>
</evidence>
<gene>
    <name evidence="2" type="ORF">P43SY_009434</name>
</gene>
<dbReference type="Proteomes" id="UP001209570">
    <property type="component" value="Unassembled WGS sequence"/>
</dbReference>
<feature type="region of interest" description="Disordered" evidence="1">
    <location>
        <begin position="117"/>
        <end position="197"/>
    </location>
</feature>
<evidence type="ECO:0000313" key="2">
    <source>
        <dbReference type="EMBL" id="KAJ0403941.1"/>
    </source>
</evidence>
<keyword evidence="3" id="KW-1185">Reference proteome</keyword>
<evidence type="ECO:0000313" key="3">
    <source>
        <dbReference type="Proteomes" id="UP001209570"/>
    </source>
</evidence>
<proteinExistence type="predicted"/>
<dbReference type="AlphaFoldDB" id="A0AAD5LKD8"/>
<dbReference type="EMBL" id="JAKCXM010000072">
    <property type="protein sequence ID" value="KAJ0403941.1"/>
    <property type="molecule type" value="Genomic_DNA"/>
</dbReference>
<organism evidence="2 3">
    <name type="scientific">Pythium insidiosum</name>
    <name type="common">Pythiosis disease agent</name>
    <dbReference type="NCBI Taxonomy" id="114742"/>
    <lineage>
        <taxon>Eukaryota</taxon>
        <taxon>Sar</taxon>
        <taxon>Stramenopiles</taxon>
        <taxon>Oomycota</taxon>
        <taxon>Peronosporomycetes</taxon>
        <taxon>Pythiales</taxon>
        <taxon>Pythiaceae</taxon>
        <taxon>Pythium</taxon>
    </lineage>
</organism>
<reference evidence="2" key="1">
    <citation type="submission" date="2021-12" db="EMBL/GenBank/DDBJ databases">
        <title>Prjna785345.</title>
        <authorList>
            <person name="Rujirawat T."/>
            <person name="Krajaejun T."/>
        </authorList>
    </citation>
    <scope>NUCLEOTIDE SEQUENCE</scope>
    <source>
        <strain evidence="2">Pi057C3</strain>
    </source>
</reference>
<name>A0AAD5LKD8_PYTIN</name>
<accession>A0AAD5LKD8</accession>
<protein>
    <submittedName>
        <fullName evidence="2">Uncharacterized protein</fullName>
    </submittedName>
</protein>